<name>A0AAW1Q2U6_9CHLO</name>
<dbReference type="PANTHER" id="PTHR45890:SF1">
    <property type="entry name" value="AARF DOMAIN CONTAINING KINASE 2"/>
    <property type="match status" value="1"/>
</dbReference>
<feature type="transmembrane region" description="Helical" evidence="2">
    <location>
        <begin position="259"/>
        <end position="280"/>
    </location>
</feature>
<dbReference type="InterPro" id="IPR044095">
    <property type="entry name" value="ADCK2_dom"/>
</dbReference>
<comment type="caution">
    <text evidence="4">The sequence shown here is derived from an EMBL/GenBank/DDBJ whole genome shotgun (WGS) entry which is preliminary data.</text>
</comment>
<evidence type="ECO:0000313" key="4">
    <source>
        <dbReference type="EMBL" id="KAK9816295.1"/>
    </source>
</evidence>
<dbReference type="PANTHER" id="PTHR45890">
    <property type="entry name" value="AARF DOMAIN CONTAINING KINASE 2 (PREDICTED)"/>
    <property type="match status" value="1"/>
</dbReference>
<evidence type="ECO:0000256" key="1">
    <source>
        <dbReference type="ARBA" id="ARBA00009670"/>
    </source>
</evidence>
<evidence type="ECO:0000256" key="2">
    <source>
        <dbReference type="SAM" id="Phobius"/>
    </source>
</evidence>
<keyword evidence="2" id="KW-1133">Transmembrane helix</keyword>
<dbReference type="CDD" id="cd13971">
    <property type="entry name" value="ADCK2-like"/>
    <property type="match status" value="1"/>
</dbReference>
<protein>
    <recommendedName>
        <fullName evidence="3">ABC1 atypical kinase-like domain-containing protein</fullName>
    </recommendedName>
</protein>
<feature type="transmembrane region" description="Helical" evidence="2">
    <location>
        <begin position="286"/>
        <end position="310"/>
    </location>
</feature>
<dbReference type="SUPFAM" id="SSF56112">
    <property type="entry name" value="Protein kinase-like (PK-like)"/>
    <property type="match status" value="1"/>
</dbReference>
<dbReference type="Proteomes" id="UP001438707">
    <property type="component" value="Unassembled WGS sequence"/>
</dbReference>
<sequence>MRASDRGWAAAWWYLENTGLLSNKQLVISASCPELAPRLWPSFGRPFHYQTQAEALLDQWLTALGHTARSICGSLPKSKGLLTEQHAVHSSMRQQLQSMPQRQHQHQYLQQQRCQQSLKSRIWQHASQLPKQRSQHSSLLQGASDVHTCQVGSGRAGQAAIEAQLSAQWRQALRNVIQNPHVPDWVRHRLPEFDWRSMRAWRLRQLKFRQEAQQMRIAIINTLASGPGHVLCMLPIAVAQSFQPNKYALAQSCPSELKLPASASTALPLTGLLGGCWQIWRFLADAARLATLFVIFLPAILTGPMALRWASWRGPWMRRFRRAVERAGPAFIKWGQWAASRRDLFPPDLLAELQRLHTQAPSHPVAETYAAMGRALALPAGDLFDKFDSQPVASGSIGQVHKAVLGQQGASATGMPAGTVVAVKVRHPGVGFQIERDFQLMMRLARITSLLPGLKDLRLEASLEQFSAPLREQVDLSQEARNLWQFNFNFRKSSNVRFPSPLYPLVDEEVLVETFEPGKLISTYIDDEAGKYKKRLAKIGGQAMLQMMLKDNLIHSDLHPGNIMVCIEPPAQPLLAAAYKVLSFLGKQHSAAAQELLRPRIVLLDVGMATALSKADQVHMMELFKAFSAKDGPGMADATLAFSGTSQSCPDPLAFRQHVQEFYAPIAAAKADSWEGTGLEGGGEAMSAVLDLIRQHKVTLPGHICAVVVTTLVLEGWSSQLDPSHSVLTEVEKMLDPLKAIRTRLGLTLGDRLPNDFGDMPRAECGVVV</sequence>
<keyword evidence="2" id="KW-0472">Membrane</keyword>
<evidence type="ECO:0000259" key="3">
    <source>
        <dbReference type="Pfam" id="PF03109"/>
    </source>
</evidence>
<dbReference type="AlphaFoldDB" id="A0AAW1Q2U6"/>
<proteinExistence type="inferred from homology"/>
<accession>A0AAW1Q2U6</accession>
<organism evidence="4 5">
    <name type="scientific">Apatococcus lobatus</name>
    <dbReference type="NCBI Taxonomy" id="904363"/>
    <lineage>
        <taxon>Eukaryota</taxon>
        <taxon>Viridiplantae</taxon>
        <taxon>Chlorophyta</taxon>
        <taxon>core chlorophytes</taxon>
        <taxon>Trebouxiophyceae</taxon>
        <taxon>Chlorellales</taxon>
        <taxon>Chlorellaceae</taxon>
        <taxon>Apatococcus</taxon>
    </lineage>
</organism>
<gene>
    <name evidence="4" type="ORF">WJX74_000327</name>
</gene>
<keyword evidence="2" id="KW-0812">Transmembrane</keyword>
<dbReference type="Pfam" id="PF03109">
    <property type="entry name" value="ABC1"/>
    <property type="match status" value="1"/>
</dbReference>
<dbReference type="InterPro" id="IPR052402">
    <property type="entry name" value="ADCK_kinase"/>
</dbReference>
<evidence type="ECO:0000313" key="5">
    <source>
        <dbReference type="Proteomes" id="UP001438707"/>
    </source>
</evidence>
<dbReference type="InterPro" id="IPR011009">
    <property type="entry name" value="Kinase-like_dom_sf"/>
</dbReference>
<dbReference type="InterPro" id="IPR004147">
    <property type="entry name" value="ABC1_dom"/>
</dbReference>
<feature type="transmembrane region" description="Helical" evidence="2">
    <location>
        <begin position="217"/>
        <end position="238"/>
    </location>
</feature>
<feature type="domain" description="ABC1 atypical kinase-like" evidence="3">
    <location>
        <begin position="355"/>
        <end position="636"/>
    </location>
</feature>
<keyword evidence="5" id="KW-1185">Reference proteome</keyword>
<comment type="similarity">
    <text evidence="1">Belongs to the protein kinase superfamily. ADCK protein kinase family.</text>
</comment>
<reference evidence="4 5" key="1">
    <citation type="journal article" date="2024" name="Nat. Commun.">
        <title>Phylogenomics reveals the evolutionary origins of lichenization in chlorophyte algae.</title>
        <authorList>
            <person name="Puginier C."/>
            <person name="Libourel C."/>
            <person name="Otte J."/>
            <person name="Skaloud P."/>
            <person name="Haon M."/>
            <person name="Grisel S."/>
            <person name="Petersen M."/>
            <person name="Berrin J.G."/>
            <person name="Delaux P.M."/>
            <person name="Dal Grande F."/>
            <person name="Keller J."/>
        </authorList>
    </citation>
    <scope>NUCLEOTIDE SEQUENCE [LARGE SCALE GENOMIC DNA]</scope>
    <source>
        <strain evidence="4 5">SAG 2145</strain>
    </source>
</reference>
<dbReference type="EMBL" id="JALJOS010000080">
    <property type="protein sequence ID" value="KAK9816295.1"/>
    <property type="molecule type" value="Genomic_DNA"/>
</dbReference>